<dbReference type="InterPro" id="IPR011877">
    <property type="entry name" value="Ribokinase"/>
</dbReference>
<keyword evidence="6" id="KW-0460">Magnesium</keyword>
<evidence type="ECO:0000256" key="5">
    <source>
        <dbReference type="ARBA" id="ARBA00022840"/>
    </source>
</evidence>
<keyword evidence="11" id="KW-1185">Reference proteome</keyword>
<dbReference type="Pfam" id="PF00294">
    <property type="entry name" value="PfkB"/>
    <property type="match status" value="1"/>
</dbReference>
<evidence type="ECO:0000256" key="7">
    <source>
        <dbReference type="ARBA" id="ARBA00022958"/>
    </source>
</evidence>
<dbReference type="GO" id="GO:0006014">
    <property type="term" value="P:D-ribose metabolic process"/>
    <property type="evidence" value="ECO:0007669"/>
    <property type="project" value="InterPro"/>
</dbReference>
<dbReference type="SMR" id="A2G4T2"/>
<dbReference type="PANTHER" id="PTHR10584">
    <property type="entry name" value="SUGAR KINASE"/>
    <property type="match status" value="1"/>
</dbReference>
<name>A2G4T2_TRIV3</name>
<dbReference type="InterPro" id="IPR011611">
    <property type="entry name" value="PfkB_dom"/>
</dbReference>
<sequence>METTFVGICSIDLYSRCHALPNLGETIHGIALNCGFGGKAPNACAQFAFLSDSTLKPNLLTAVGNDSDGKVIVDHFKEIGVSPQYVQVSKEAPSGLALCFVLDGGESAIVIHPCPVTIDMVHQMKDKLANSKLVVTNFEIPIETALEVLKISRNGGAKTILNVSPVPEQRDINLFKDASVVIVNEVELASFGSVEDLFNIGVECVVQTQGAKGATILERGKQPVHVPSIKVDVVDTTGAGDSFLGSFTYCLAKGCSYEEAAKVACITAAISVTGVGTQGSYAHRDHPLLKSILP</sequence>
<dbReference type="FunCoup" id="A2G4T2">
    <property type="interactions" value="103"/>
</dbReference>
<feature type="domain" description="Carbohydrate kinase PfkB" evidence="9">
    <location>
        <begin position="5"/>
        <end position="280"/>
    </location>
</feature>
<dbReference type="KEGG" id="tva:4745488"/>
<evidence type="ECO:0000256" key="8">
    <source>
        <dbReference type="ARBA" id="ARBA00023277"/>
    </source>
</evidence>
<dbReference type="GO" id="GO:0004747">
    <property type="term" value="F:ribokinase activity"/>
    <property type="evidence" value="ECO:0000318"/>
    <property type="project" value="GO_Central"/>
</dbReference>
<dbReference type="InParanoid" id="A2G4T2"/>
<gene>
    <name evidence="10" type="ORF">TVAG_365110</name>
</gene>
<dbReference type="Proteomes" id="UP000001542">
    <property type="component" value="Unassembled WGS sequence"/>
</dbReference>
<organism evidence="10 11">
    <name type="scientific">Trichomonas vaginalis (strain ATCC PRA-98 / G3)</name>
    <dbReference type="NCBI Taxonomy" id="412133"/>
    <lineage>
        <taxon>Eukaryota</taxon>
        <taxon>Metamonada</taxon>
        <taxon>Parabasalia</taxon>
        <taxon>Trichomonadida</taxon>
        <taxon>Trichomonadidae</taxon>
        <taxon>Trichomonas</taxon>
    </lineage>
</organism>
<accession>A2G4T2</accession>
<dbReference type="AlphaFoldDB" id="A2G4T2"/>
<evidence type="ECO:0000256" key="6">
    <source>
        <dbReference type="ARBA" id="ARBA00022842"/>
    </source>
</evidence>
<dbReference type="STRING" id="5722.A2G4T2"/>
<dbReference type="PANTHER" id="PTHR10584:SF166">
    <property type="entry name" value="RIBOKINASE"/>
    <property type="match status" value="1"/>
</dbReference>
<dbReference type="EMBL" id="DS114390">
    <property type="protein sequence ID" value="EAX87838.1"/>
    <property type="molecule type" value="Genomic_DNA"/>
</dbReference>
<keyword evidence="3" id="KW-0547">Nucleotide-binding</keyword>
<dbReference type="VEuPathDB" id="TrichDB:TVAG_365110"/>
<proteinExistence type="predicted"/>
<dbReference type="SUPFAM" id="SSF53613">
    <property type="entry name" value="Ribokinase-like"/>
    <property type="match status" value="1"/>
</dbReference>
<protein>
    <submittedName>
        <fullName evidence="10">Kinase, pfkB family protein</fullName>
    </submittedName>
</protein>
<dbReference type="RefSeq" id="XP_001300768.1">
    <property type="nucleotide sequence ID" value="XM_001300767.1"/>
</dbReference>
<keyword evidence="7" id="KW-0630">Potassium</keyword>
<dbReference type="PRINTS" id="PR00990">
    <property type="entry name" value="RIBOKINASE"/>
</dbReference>
<keyword evidence="8" id="KW-0119">Carbohydrate metabolism</keyword>
<evidence type="ECO:0000259" key="9">
    <source>
        <dbReference type="Pfam" id="PF00294"/>
    </source>
</evidence>
<dbReference type="Gene3D" id="3.40.1190.20">
    <property type="match status" value="1"/>
</dbReference>
<dbReference type="InterPro" id="IPR029056">
    <property type="entry name" value="Ribokinase-like"/>
</dbReference>
<keyword evidence="1" id="KW-0808">Transferase</keyword>
<keyword evidence="2" id="KW-0479">Metal-binding</keyword>
<evidence type="ECO:0000313" key="11">
    <source>
        <dbReference type="Proteomes" id="UP000001542"/>
    </source>
</evidence>
<dbReference type="OrthoDB" id="415590at2759"/>
<keyword evidence="5" id="KW-0067">ATP-binding</keyword>
<dbReference type="GO" id="GO:0005829">
    <property type="term" value="C:cytosol"/>
    <property type="evidence" value="ECO:0000318"/>
    <property type="project" value="GO_Central"/>
</dbReference>
<dbReference type="FunFam" id="3.40.1190.20:FF:000123">
    <property type="entry name" value="Nucleoside kinase"/>
    <property type="match status" value="1"/>
</dbReference>
<evidence type="ECO:0000256" key="2">
    <source>
        <dbReference type="ARBA" id="ARBA00022723"/>
    </source>
</evidence>
<reference evidence="10" key="2">
    <citation type="journal article" date="2007" name="Science">
        <title>Draft genome sequence of the sexually transmitted pathogen Trichomonas vaginalis.</title>
        <authorList>
            <person name="Carlton J.M."/>
            <person name="Hirt R.P."/>
            <person name="Silva J.C."/>
            <person name="Delcher A.L."/>
            <person name="Schatz M."/>
            <person name="Zhao Q."/>
            <person name="Wortman J.R."/>
            <person name="Bidwell S.L."/>
            <person name="Alsmark U.C.M."/>
            <person name="Besteiro S."/>
            <person name="Sicheritz-Ponten T."/>
            <person name="Noel C.J."/>
            <person name="Dacks J.B."/>
            <person name="Foster P.G."/>
            <person name="Simillion C."/>
            <person name="Van de Peer Y."/>
            <person name="Miranda-Saavedra D."/>
            <person name="Barton G.J."/>
            <person name="Westrop G.D."/>
            <person name="Mueller S."/>
            <person name="Dessi D."/>
            <person name="Fiori P.L."/>
            <person name="Ren Q."/>
            <person name="Paulsen I."/>
            <person name="Zhang H."/>
            <person name="Bastida-Corcuera F.D."/>
            <person name="Simoes-Barbosa A."/>
            <person name="Brown M.T."/>
            <person name="Hayes R.D."/>
            <person name="Mukherjee M."/>
            <person name="Okumura C.Y."/>
            <person name="Schneider R."/>
            <person name="Smith A.J."/>
            <person name="Vanacova S."/>
            <person name="Villalvazo M."/>
            <person name="Haas B.J."/>
            <person name="Pertea M."/>
            <person name="Feldblyum T.V."/>
            <person name="Utterback T.R."/>
            <person name="Shu C.L."/>
            <person name="Osoegawa K."/>
            <person name="de Jong P.J."/>
            <person name="Hrdy I."/>
            <person name="Horvathova L."/>
            <person name="Zubacova Z."/>
            <person name="Dolezal P."/>
            <person name="Malik S.B."/>
            <person name="Logsdon J.M. Jr."/>
            <person name="Henze K."/>
            <person name="Gupta A."/>
            <person name="Wang C.C."/>
            <person name="Dunne R.L."/>
            <person name="Upcroft J.A."/>
            <person name="Upcroft P."/>
            <person name="White O."/>
            <person name="Salzberg S.L."/>
            <person name="Tang P."/>
            <person name="Chiu C.-H."/>
            <person name="Lee Y.-S."/>
            <person name="Embley T.M."/>
            <person name="Coombs G.H."/>
            <person name="Mottram J.C."/>
            <person name="Tachezy J."/>
            <person name="Fraser-Liggett C.M."/>
            <person name="Johnson P.J."/>
        </authorList>
    </citation>
    <scope>NUCLEOTIDE SEQUENCE [LARGE SCALE GENOMIC DNA]</scope>
    <source>
        <strain evidence="10">G3</strain>
    </source>
</reference>
<evidence type="ECO:0000256" key="1">
    <source>
        <dbReference type="ARBA" id="ARBA00022679"/>
    </source>
</evidence>
<dbReference type="CDD" id="cd01174">
    <property type="entry name" value="ribokinase"/>
    <property type="match status" value="1"/>
</dbReference>
<dbReference type="eggNOG" id="KOG2855">
    <property type="taxonomic scope" value="Eukaryota"/>
</dbReference>
<dbReference type="GO" id="GO:0005524">
    <property type="term" value="F:ATP binding"/>
    <property type="evidence" value="ECO:0007669"/>
    <property type="project" value="UniProtKB-KW"/>
</dbReference>
<dbReference type="GO" id="GO:0046872">
    <property type="term" value="F:metal ion binding"/>
    <property type="evidence" value="ECO:0007669"/>
    <property type="project" value="UniProtKB-KW"/>
</dbReference>
<dbReference type="InterPro" id="IPR002139">
    <property type="entry name" value="Ribo/fructo_kinase"/>
</dbReference>
<keyword evidence="4 10" id="KW-0418">Kinase</keyword>
<reference evidence="10" key="1">
    <citation type="submission" date="2006-10" db="EMBL/GenBank/DDBJ databases">
        <authorList>
            <person name="Amadeo P."/>
            <person name="Zhao Q."/>
            <person name="Wortman J."/>
            <person name="Fraser-Liggett C."/>
            <person name="Carlton J."/>
        </authorList>
    </citation>
    <scope>NUCLEOTIDE SEQUENCE</scope>
    <source>
        <strain evidence="10">G3</strain>
    </source>
</reference>
<evidence type="ECO:0000256" key="3">
    <source>
        <dbReference type="ARBA" id="ARBA00022741"/>
    </source>
</evidence>
<dbReference type="VEuPathDB" id="TrichDB:TVAGG3_0891690"/>
<evidence type="ECO:0000313" key="10">
    <source>
        <dbReference type="EMBL" id="EAX87838.1"/>
    </source>
</evidence>
<evidence type="ECO:0000256" key="4">
    <source>
        <dbReference type="ARBA" id="ARBA00022777"/>
    </source>
</evidence>